<comment type="caution">
    <text evidence="1">The sequence shown here is derived from an EMBL/GenBank/DDBJ whole genome shotgun (WGS) entry which is preliminary data.</text>
</comment>
<reference evidence="1" key="2">
    <citation type="submission" date="2020-06" db="EMBL/GenBank/DDBJ databases">
        <authorList>
            <person name="Sheffer M."/>
        </authorList>
    </citation>
    <scope>NUCLEOTIDE SEQUENCE</scope>
</reference>
<dbReference type="AlphaFoldDB" id="A0A8T0ETC7"/>
<gene>
    <name evidence="1" type="ORF">HNY73_011872</name>
</gene>
<evidence type="ECO:0000313" key="1">
    <source>
        <dbReference type="EMBL" id="KAF8781483.1"/>
    </source>
</evidence>
<accession>A0A8T0ETC7</accession>
<organism evidence="1 2">
    <name type="scientific">Argiope bruennichi</name>
    <name type="common">Wasp spider</name>
    <name type="synonym">Aranea bruennichi</name>
    <dbReference type="NCBI Taxonomy" id="94029"/>
    <lineage>
        <taxon>Eukaryota</taxon>
        <taxon>Metazoa</taxon>
        <taxon>Ecdysozoa</taxon>
        <taxon>Arthropoda</taxon>
        <taxon>Chelicerata</taxon>
        <taxon>Arachnida</taxon>
        <taxon>Araneae</taxon>
        <taxon>Araneomorphae</taxon>
        <taxon>Entelegynae</taxon>
        <taxon>Araneoidea</taxon>
        <taxon>Araneidae</taxon>
        <taxon>Argiope</taxon>
    </lineage>
</organism>
<protein>
    <submittedName>
        <fullName evidence="1">Uncharacterized protein</fullName>
    </submittedName>
</protein>
<dbReference type="EMBL" id="JABXBU010001863">
    <property type="protein sequence ID" value="KAF8781483.1"/>
    <property type="molecule type" value="Genomic_DNA"/>
</dbReference>
<keyword evidence="2" id="KW-1185">Reference proteome</keyword>
<reference evidence="1" key="1">
    <citation type="journal article" date="2020" name="bioRxiv">
        <title>Chromosome-level reference genome of the European wasp spider Argiope bruennichi: a resource for studies on range expansion and evolutionary adaptation.</title>
        <authorList>
            <person name="Sheffer M.M."/>
            <person name="Hoppe A."/>
            <person name="Krehenwinkel H."/>
            <person name="Uhl G."/>
            <person name="Kuss A.W."/>
            <person name="Jensen L."/>
            <person name="Jensen C."/>
            <person name="Gillespie R.G."/>
            <person name="Hoff K.J."/>
            <person name="Prost S."/>
        </authorList>
    </citation>
    <scope>NUCLEOTIDE SEQUENCE</scope>
</reference>
<name>A0A8T0ETC7_ARGBR</name>
<dbReference type="Proteomes" id="UP000807504">
    <property type="component" value="Unassembled WGS sequence"/>
</dbReference>
<evidence type="ECO:0000313" key="2">
    <source>
        <dbReference type="Proteomes" id="UP000807504"/>
    </source>
</evidence>
<proteinExistence type="predicted"/>
<sequence length="76" mass="8476">MSIGTAWDEPDQKRMEASCEHSPAPLGFRIRRQHQKLQAVPFLHPGASSILSVVSVPDSKSQTRIRGKGLQSFSRF</sequence>